<dbReference type="NCBIfam" id="TIGR02937">
    <property type="entry name" value="sigma70-ECF"/>
    <property type="match status" value="1"/>
</dbReference>
<sequence length="188" mass="21007">MPETYQEYTDAGLAQLVRQGQGDAFAELSARYLGLIRGKARRFEGAGAPEKEDLWQEGLLGLYAAAITYKPDAGTSFSSYAGVCVFNRMASAVRRHGNNGNRVLNESVPLEELRSSAAGEEPQVFLELRENFQSFWKELERSLSPLERRALGLYLNGVPRQEAAQRLSLSPRTYDNALHRARKKIKAL</sequence>
<evidence type="ECO:0000256" key="6">
    <source>
        <dbReference type="ARBA" id="ARBA00023163"/>
    </source>
</evidence>
<protein>
    <recommendedName>
        <fullName evidence="2">RNA polymerase sigma factor SigS</fullName>
    </recommendedName>
</protein>
<evidence type="ECO:0000259" key="8">
    <source>
        <dbReference type="Pfam" id="PF04542"/>
    </source>
</evidence>
<evidence type="ECO:0000259" key="9">
    <source>
        <dbReference type="Pfam" id="PF08281"/>
    </source>
</evidence>
<dbReference type="Pfam" id="PF04542">
    <property type="entry name" value="Sigma70_r2"/>
    <property type="match status" value="1"/>
</dbReference>
<dbReference type="InterPro" id="IPR013325">
    <property type="entry name" value="RNA_pol_sigma_r2"/>
</dbReference>
<evidence type="ECO:0000256" key="2">
    <source>
        <dbReference type="ARBA" id="ARBA00021245"/>
    </source>
</evidence>
<evidence type="ECO:0000313" key="10">
    <source>
        <dbReference type="EMBL" id="HJB97562.1"/>
    </source>
</evidence>
<evidence type="ECO:0000313" key="11">
    <source>
        <dbReference type="Proteomes" id="UP000826793"/>
    </source>
</evidence>
<dbReference type="AlphaFoldDB" id="A0A9D2SFN8"/>
<reference evidence="10" key="1">
    <citation type="journal article" date="2021" name="PeerJ">
        <title>Extensive microbial diversity within the chicken gut microbiome revealed by metagenomics and culture.</title>
        <authorList>
            <person name="Gilroy R."/>
            <person name="Ravi A."/>
            <person name="Getino M."/>
            <person name="Pursley I."/>
            <person name="Horton D.L."/>
            <person name="Alikhan N.F."/>
            <person name="Baker D."/>
            <person name="Gharbi K."/>
            <person name="Hall N."/>
            <person name="Watson M."/>
            <person name="Adriaenssens E.M."/>
            <person name="Foster-Nyarko E."/>
            <person name="Jarju S."/>
            <person name="Secka A."/>
            <person name="Antonio M."/>
            <person name="Oren A."/>
            <person name="Chaudhuri R.R."/>
            <person name="La Ragione R."/>
            <person name="Hildebrand F."/>
            <person name="Pallen M.J."/>
        </authorList>
    </citation>
    <scope>NUCLEOTIDE SEQUENCE</scope>
    <source>
        <strain evidence="10">CHK185-1770</strain>
    </source>
</reference>
<feature type="domain" description="RNA polymerase sigma-70 region 2" evidence="8">
    <location>
        <begin position="30"/>
        <end position="97"/>
    </location>
</feature>
<dbReference type="Gene3D" id="1.20.120.1810">
    <property type="match status" value="1"/>
</dbReference>
<name>A0A9D2SFN8_9FIRM</name>
<dbReference type="InterPro" id="IPR014284">
    <property type="entry name" value="RNA_pol_sigma-70_dom"/>
</dbReference>
<proteinExistence type="inferred from homology"/>
<dbReference type="SUPFAM" id="SSF46894">
    <property type="entry name" value="C-terminal effector domain of the bipartite response regulators"/>
    <property type="match status" value="1"/>
</dbReference>
<dbReference type="SUPFAM" id="SSF88946">
    <property type="entry name" value="Sigma2 domain of RNA polymerase sigma factors"/>
    <property type="match status" value="1"/>
</dbReference>
<comment type="caution">
    <text evidence="10">The sequence shown here is derived from an EMBL/GenBank/DDBJ whole genome shotgun (WGS) entry which is preliminary data.</text>
</comment>
<dbReference type="InterPro" id="IPR036388">
    <property type="entry name" value="WH-like_DNA-bd_sf"/>
</dbReference>
<dbReference type="InterPro" id="IPR007627">
    <property type="entry name" value="RNA_pol_sigma70_r2"/>
</dbReference>
<dbReference type="Gene3D" id="1.10.10.10">
    <property type="entry name" value="Winged helix-like DNA-binding domain superfamily/Winged helix DNA-binding domain"/>
    <property type="match status" value="1"/>
</dbReference>
<keyword evidence="4" id="KW-0731">Sigma factor</keyword>
<evidence type="ECO:0000256" key="1">
    <source>
        <dbReference type="ARBA" id="ARBA00007788"/>
    </source>
</evidence>
<accession>A0A9D2SFN8</accession>
<dbReference type="EMBL" id="DWXG01000030">
    <property type="protein sequence ID" value="HJB97562.1"/>
    <property type="molecule type" value="Genomic_DNA"/>
</dbReference>
<evidence type="ECO:0000256" key="4">
    <source>
        <dbReference type="ARBA" id="ARBA00023082"/>
    </source>
</evidence>
<comment type="function">
    <text evidence="7">Sigma factors are initiation factors that promote the attachment of RNA polymerase to specific initiation sites and are then released. Sigma-S contributes to the protection against external stress, thus playing a role in cellular fitness and survival.</text>
</comment>
<keyword evidence="6" id="KW-0804">Transcription</keyword>
<dbReference type="Pfam" id="PF08281">
    <property type="entry name" value="Sigma70_r4_2"/>
    <property type="match status" value="1"/>
</dbReference>
<dbReference type="PANTHER" id="PTHR30385">
    <property type="entry name" value="SIGMA FACTOR F FLAGELLAR"/>
    <property type="match status" value="1"/>
</dbReference>
<dbReference type="GO" id="GO:0006352">
    <property type="term" value="P:DNA-templated transcription initiation"/>
    <property type="evidence" value="ECO:0007669"/>
    <property type="project" value="InterPro"/>
</dbReference>
<dbReference type="GO" id="GO:0003677">
    <property type="term" value="F:DNA binding"/>
    <property type="evidence" value="ECO:0007669"/>
    <property type="project" value="UniProtKB-KW"/>
</dbReference>
<dbReference type="InterPro" id="IPR013249">
    <property type="entry name" value="RNA_pol_sigma70_r4_t2"/>
</dbReference>
<keyword evidence="3" id="KW-0805">Transcription regulation</keyword>
<evidence type="ECO:0000256" key="7">
    <source>
        <dbReference type="ARBA" id="ARBA00024701"/>
    </source>
</evidence>
<evidence type="ECO:0000256" key="5">
    <source>
        <dbReference type="ARBA" id="ARBA00023125"/>
    </source>
</evidence>
<evidence type="ECO:0000256" key="3">
    <source>
        <dbReference type="ARBA" id="ARBA00023015"/>
    </source>
</evidence>
<comment type="similarity">
    <text evidence="1">Belongs to the sigma-70 factor family.</text>
</comment>
<dbReference type="InterPro" id="IPR016032">
    <property type="entry name" value="Sig_transdc_resp-reg_C-effctor"/>
</dbReference>
<organism evidence="10 11">
    <name type="scientific">Candidatus Acutalibacter pullicola</name>
    <dbReference type="NCBI Taxonomy" id="2838417"/>
    <lineage>
        <taxon>Bacteria</taxon>
        <taxon>Bacillati</taxon>
        <taxon>Bacillota</taxon>
        <taxon>Clostridia</taxon>
        <taxon>Eubacteriales</taxon>
        <taxon>Acutalibacteraceae</taxon>
        <taxon>Acutalibacter</taxon>
    </lineage>
</organism>
<feature type="domain" description="RNA polymerase sigma factor 70 region 4 type 2" evidence="9">
    <location>
        <begin position="142"/>
        <end position="185"/>
    </location>
</feature>
<keyword evidence="5" id="KW-0238">DNA-binding</keyword>
<dbReference type="GO" id="GO:0016987">
    <property type="term" value="F:sigma factor activity"/>
    <property type="evidence" value="ECO:0007669"/>
    <property type="project" value="UniProtKB-KW"/>
</dbReference>
<dbReference type="Proteomes" id="UP000826793">
    <property type="component" value="Unassembled WGS sequence"/>
</dbReference>
<reference evidence="10" key="2">
    <citation type="submission" date="2021-04" db="EMBL/GenBank/DDBJ databases">
        <authorList>
            <person name="Gilroy R."/>
        </authorList>
    </citation>
    <scope>NUCLEOTIDE SEQUENCE</scope>
    <source>
        <strain evidence="10">CHK185-1770</strain>
    </source>
</reference>
<gene>
    <name evidence="10" type="ORF">H9710_03170</name>
</gene>